<dbReference type="Proteomes" id="UP000770015">
    <property type="component" value="Unassembled WGS sequence"/>
</dbReference>
<comment type="caution">
    <text evidence="2">The sequence shown here is derived from an EMBL/GenBank/DDBJ whole genome shotgun (WGS) entry which is preliminary data.</text>
</comment>
<feature type="region of interest" description="Disordered" evidence="1">
    <location>
        <begin position="249"/>
        <end position="277"/>
    </location>
</feature>
<proteinExistence type="predicted"/>
<evidence type="ECO:0000313" key="2">
    <source>
        <dbReference type="EMBL" id="KAH6662891.1"/>
    </source>
</evidence>
<evidence type="ECO:0000256" key="1">
    <source>
        <dbReference type="SAM" id="MobiDB-lite"/>
    </source>
</evidence>
<feature type="region of interest" description="Disordered" evidence="1">
    <location>
        <begin position="133"/>
        <end position="173"/>
    </location>
</feature>
<dbReference type="EMBL" id="JAGSXJ010000044">
    <property type="protein sequence ID" value="KAH6662891.1"/>
    <property type="molecule type" value="Genomic_DNA"/>
</dbReference>
<feature type="region of interest" description="Disordered" evidence="1">
    <location>
        <begin position="1"/>
        <end position="25"/>
    </location>
</feature>
<keyword evidence="3" id="KW-1185">Reference proteome</keyword>
<name>A0A9P9A4R9_9PEZI</name>
<dbReference type="PROSITE" id="PS51257">
    <property type="entry name" value="PROKAR_LIPOPROTEIN"/>
    <property type="match status" value="1"/>
</dbReference>
<reference evidence="2" key="1">
    <citation type="journal article" date="2021" name="Nat. Commun.">
        <title>Genetic determinants of endophytism in the Arabidopsis root mycobiome.</title>
        <authorList>
            <person name="Mesny F."/>
            <person name="Miyauchi S."/>
            <person name="Thiergart T."/>
            <person name="Pickel B."/>
            <person name="Atanasova L."/>
            <person name="Karlsson M."/>
            <person name="Huettel B."/>
            <person name="Barry K.W."/>
            <person name="Haridas S."/>
            <person name="Chen C."/>
            <person name="Bauer D."/>
            <person name="Andreopoulos W."/>
            <person name="Pangilinan J."/>
            <person name="LaButti K."/>
            <person name="Riley R."/>
            <person name="Lipzen A."/>
            <person name="Clum A."/>
            <person name="Drula E."/>
            <person name="Henrissat B."/>
            <person name="Kohler A."/>
            <person name="Grigoriev I.V."/>
            <person name="Martin F.M."/>
            <person name="Hacquard S."/>
        </authorList>
    </citation>
    <scope>NUCLEOTIDE SEQUENCE</scope>
    <source>
        <strain evidence="2">MPI-SDFR-AT-0117</strain>
    </source>
</reference>
<protein>
    <submittedName>
        <fullName evidence="2">Uncharacterized protein</fullName>
    </submittedName>
</protein>
<evidence type="ECO:0000313" key="3">
    <source>
        <dbReference type="Proteomes" id="UP000770015"/>
    </source>
</evidence>
<sequence length="277" mass="29773">MRRVHVTGKTGFSPGRGAESSGQSSSLVMMSSCSREISPLPKCLLTAKDTTAKAYRGFKPVSLLSQIVAALPSSPACPESYDREIYFHPFFCRPFPGELDPDRPGPGRSRLLYLASLIEPVVGDRNELFMGDTRLAEPPSQGHPDRPSRKKSSCDLASSPHGDCPSQADAPRTTATTRRVLIASPRHPTLPASRKRAMLIAPGFNQSSSHLAPLPGDPSTNVGIMRGKKKTPKPPDPLESIFARGDGISKHNIKASKPNPPPARPAPRHPVVARDLG</sequence>
<gene>
    <name evidence="2" type="ORF">F5X68DRAFT_62414</name>
</gene>
<organism evidence="2 3">
    <name type="scientific">Plectosphaerella plurivora</name>
    <dbReference type="NCBI Taxonomy" id="936078"/>
    <lineage>
        <taxon>Eukaryota</taxon>
        <taxon>Fungi</taxon>
        <taxon>Dikarya</taxon>
        <taxon>Ascomycota</taxon>
        <taxon>Pezizomycotina</taxon>
        <taxon>Sordariomycetes</taxon>
        <taxon>Hypocreomycetidae</taxon>
        <taxon>Glomerellales</taxon>
        <taxon>Plectosphaerellaceae</taxon>
        <taxon>Plectosphaerella</taxon>
    </lineage>
</organism>
<accession>A0A9P9A4R9</accession>
<dbReference type="AlphaFoldDB" id="A0A9P9A4R9"/>